<keyword evidence="1" id="KW-0479">Metal-binding</keyword>
<dbReference type="InterPro" id="IPR007853">
    <property type="entry name" value="Znf_DNL-typ"/>
</dbReference>
<accession>L1JA99</accession>
<gene>
    <name evidence="7" type="ORF">GUITHDRAFT_109069</name>
</gene>
<evidence type="ECO:0000259" key="6">
    <source>
        <dbReference type="PROSITE" id="PS51501"/>
    </source>
</evidence>
<proteinExistence type="predicted"/>
<dbReference type="GO" id="GO:0006457">
    <property type="term" value="P:protein folding"/>
    <property type="evidence" value="ECO:0007669"/>
    <property type="project" value="TreeGrafter"/>
</dbReference>
<protein>
    <recommendedName>
        <fullName evidence="6">DNL-type domain-containing protein</fullName>
    </recommendedName>
</protein>
<evidence type="ECO:0000256" key="2">
    <source>
        <dbReference type="ARBA" id="ARBA00022771"/>
    </source>
</evidence>
<reference evidence="9" key="2">
    <citation type="submission" date="2012-11" db="EMBL/GenBank/DDBJ databases">
        <authorList>
            <person name="Kuo A."/>
            <person name="Curtis B.A."/>
            <person name="Tanifuji G."/>
            <person name="Burki F."/>
            <person name="Gruber A."/>
            <person name="Irimia M."/>
            <person name="Maruyama S."/>
            <person name="Arias M.C."/>
            <person name="Ball S.G."/>
            <person name="Gile G.H."/>
            <person name="Hirakawa Y."/>
            <person name="Hopkins J.F."/>
            <person name="Rensing S.A."/>
            <person name="Schmutz J."/>
            <person name="Symeonidi A."/>
            <person name="Elias M."/>
            <person name="Eveleigh R.J."/>
            <person name="Herman E.K."/>
            <person name="Klute M.J."/>
            <person name="Nakayama T."/>
            <person name="Obornik M."/>
            <person name="Reyes-Prieto A."/>
            <person name="Armbrust E.V."/>
            <person name="Aves S.J."/>
            <person name="Beiko R.G."/>
            <person name="Coutinho P."/>
            <person name="Dacks J.B."/>
            <person name="Durnford D.G."/>
            <person name="Fast N.M."/>
            <person name="Green B.R."/>
            <person name="Grisdale C."/>
            <person name="Hempe F."/>
            <person name="Henrissat B."/>
            <person name="Hoppner M.P."/>
            <person name="Ishida K.-I."/>
            <person name="Kim E."/>
            <person name="Koreny L."/>
            <person name="Kroth P.G."/>
            <person name="Liu Y."/>
            <person name="Malik S.-B."/>
            <person name="Maier U.G."/>
            <person name="McRose D."/>
            <person name="Mock T."/>
            <person name="Neilson J.A."/>
            <person name="Onodera N.T."/>
            <person name="Poole A.M."/>
            <person name="Pritham E.J."/>
            <person name="Richards T.A."/>
            <person name="Rocap G."/>
            <person name="Roy S.W."/>
            <person name="Sarai C."/>
            <person name="Schaack S."/>
            <person name="Shirato S."/>
            <person name="Slamovits C.H."/>
            <person name="Spencer D.F."/>
            <person name="Suzuki S."/>
            <person name="Worden A.Z."/>
            <person name="Zauner S."/>
            <person name="Barry K."/>
            <person name="Bell C."/>
            <person name="Bharti A.K."/>
            <person name="Crow J.A."/>
            <person name="Grimwood J."/>
            <person name="Kramer R."/>
            <person name="Lindquist E."/>
            <person name="Lucas S."/>
            <person name="Salamov A."/>
            <person name="McFadden G.I."/>
            <person name="Lane C.E."/>
            <person name="Keeling P.J."/>
            <person name="Gray M.W."/>
            <person name="Grigoriev I.V."/>
            <person name="Archibald J.M."/>
        </authorList>
    </citation>
    <scope>NUCLEOTIDE SEQUENCE</scope>
    <source>
        <strain evidence="9">CCMP2712</strain>
    </source>
</reference>
<dbReference type="GO" id="GO:0005739">
    <property type="term" value="C:mitochondrion"/>
    <property type="evidence" value="ECO:0007669"/>
    <property type="project" value="TreeGrafter"/>
</dbReference>
<dbReference type="eggNOG" id="KOG3277">
    <property type="taxonomic scope" value="Eukaryota"/>
</dbReference>
<dbReference type="GO" id="GO:0050821">
    <property type="term" value="P:protein stabilization"/>
    <property type="evidence" value="ECO:0007669"/>
    <property type="project" value="TreeGrafter"/>
</dbReference>
<dbReference type="EMBL" id="JH993001">
    <property type="protein sequence ID" value="EKX45024.1"/>
    <property type="molecule type" value="Genomic_DNA"/>
</dbReference>
<dbReference type="Pfam" id="PF05180">
    <property type="entry name" value="zf-DNL"/>
    <property type="match status" value="1"/>
</dbReference>
<dbReference type="OrthoDB" id="512667at2759"/>
<dbReference type="EnsemblProtists" id="EKX45024">
    <property type="protein sequence ID" value="EKX45024"/>
    <property type="gene ID" value="GUITHDRAFT_109069"/>
</dbReference>
<dbReference type="KEGG" id="gtt:GUITHDRAFT_109069"/>
<feature type="domain" description="DNL-type" evidence="6">
    <location>
        <begin position="71"/>
        <end position="177"/>
    </location>
</feature>
<dbReference type="HOGENOM" id="CLU_1374525_0_0_1"/>
<dbReference type="GO" id="GO:0030150">
    <property type="term" value="P:protein import into mitochondrial matrix"/>
    <property type="evidence" value="ECO:0007669"/>
    <property type="project" value="TreeGrafter"/>
</dbReference>
<name>L1JA99_GUITC</name>
<organism evidence="7">
    <name type="scientific">Guillardia theta (strain CCMP2712)</name>
    <name type="common">Cryptophyte</name>
    <dbReference type="NCBI Taxonomy" id="905079"/>
    <lineage>
        <taxon>Eukaryota</taxon>
        <taxon>Cryptophyceae</taxon>
        <taxon>Pyrenomonadales</taxon>
        <taxon>Geminigeraceae</taxon>
        <taxon>Guillardia</taxon>
    </lineage>
</organism>
<keyword evidence="3" id="KW-0862">Zinc</keyword>
<dbReference type="PANTHER" id="PTHR20922">
    <property type="entry name" value="DNL-TYPE ZINC FINGER PROTEIN"/>
    <property type="match status" value="1"/>
</dbReference>
<evidence type="ECO:0000256" key="5">
    <source>
        <dbReference type="SAM" id="MobiDB-lite"/>
    </source>
</evidence>
<evidence type="ECO:0000256" key="4">
    <source>
        <dbReference type="PROSITE-ProRule" id="PRU00834"/>
    </source>
</evidence>
<feature type="region of interest" description="Disordered" evidence="5">
    <location>
        <begin position="44"/>
        <end position="68"/>
    </location>
</feature>
<dbReference type="RefSeq" id="XP_005832004.1">
    <property type="nucleotide sequence ID" value="XM_005831947.1"/>
</dbReference>
<dbReference type="PaxDb" id="55529-EKX45024"/>
<evidence type="ECO:0000256" key="1">
    <source>
        <dbReference type="ARBA" id="ARBA00022723"/>
    </source>
</evidence>
<dbReference type="Proteomes" id="UP000011087">
    <property type="component" value="Unassembled WGS sequence"/>
</dbReference>
<dbReference type="AlphaFoldDB" id="L1JA99"/>
<dbReference type="GO" id="GO:0051087">
    <property type="term" value="F:protein-folding chaperone binding"/>
    <property type="evidence" value="ECO:0007669"/>
    <property type="project" value="TreeGrafter"/>
</dbReference>
<evidence type="ECO:0000256" key="3">
    <source>
        <dbReference type="ARBA" id="ARBA00022833"/>
    </source>
</evidence>
<dbReference type="PANTHER" id="PTHR20922:SF13">
    <property type="entry name" value="DNL-TYPE ZINC FINGER PROTEIN"/>
    <property type="match status" value="1"/>
</dbReference>
<sequence length="199" mass="22339">MLGAISFRRGAQGAALLMQERSTMACSSLRTMSVKSLRRMHEAGGGFQRRPGENAGELRSSQSSAEEDEEYKKARMAIAFTCKTCETRVFRSFSKRAYEKGVVIIRVEQKDGCNRQDGGNHCLHLIADNLGWFEDRPVNVETFMLAREGQKVQRLVLRTSENDRQLHSESEVPAKDGAADKVFLKTDDGQTVEFIDDSK</sequence>
<evidence type="ECO:0000313" key="8">
    <source>
        <dbReference type="EnsemblProtists" id="EKX45024"/>
    </source>
</evidence>
<evidence type="ECO:0000313" key="7">
    <source>
        <dbReference type="EMBL" id="EKX45024.1"/>
    </source>
</evidence>
<dbReference type="InterPro" id="IPR024158">
    <property type="entry name" value="Mt_import_TIM15"/>
</dbReference>
<dbReference type="GO" id="GO:0008270">
    <property type="term" value="F:zinc ion binding"/>
    <property type="evidence" value="ECO:0007669"/>
    <property type="project" value="UniProtKB-KW"/>
</dbReference>
<reference evidence="8" key="3">
    <citation type="submission" date="2015-06" db="UniProtKB">
        <authorList>
            <consortium name="EnsemblProtists"/>
        </authorList>
    </citation>
    <scope>IDENTIFICATION</scope>
</reference>
<reference evidence="7 9" key="1">
    <citation type="journal article" date="2012" name="Nature">
        <title>Algal genomes reveal evolutionary mosaicism and the fate of nucleomorphs.</title>
        <authorList>
            <consortium name="DOE Joint Genome Institute"/>
            <person name="Curtis B.A."/>
            <person name="Tanifuji G."/>
            <person name="Burki F."/>
            <person name="Gruber A."/>
            <person name="Irimia M."/>
            <person name="Maruyama S."/>
            <person name="Arias M.C."/>
            <person name="Ball S.G."/>
            <person name="Gile G.H."/>
            <person name="Hirakawa Y."/>
            <person name="Hopkins J.F."/>
            <person name="Kuo A."/>
            <person name="Rensing S.A."/>
            <person name="Schmutz J."/>
            <person name="Symeonidi A."/>
            <person name="Elias M."/>
            <person name="Eveleigh R.J."/>
            <person name="Herman E.K."/>
            <person name="Klute M.J."/>
            <person name="Nakayama T."/>
            <person name="Obornik M."/>
            <person name="Reyes-Prieto A."/>
            <person name="Armbrust E.V."/>
            <person name="Aves S.J."/>
            <person name="Beiko R.G."/>
            <person name="Coutinho P."/>
            <person name="Dacks J.B."/>
            <person name="Durnford D.G."/>
            <person name="Fast N.M."/>
            <person name="Green B.R."/>
            <person name="Grisdale C.J."/>
            <person name="Hempel F."/>
            <person name="Henrissat B."/>
            <person name="Hoppner M.P."/>
            <person name="Ishida K."/>
            <person name="Kim E."/>
            <person name="Koreny L."/>
            <person name="Kroth P.G."/>
            <person name="Liu Y."/>
            <person name="Malik S.B."/>
            <person name="Maier U.G."/>
            <person name="McRose D."/>
            <person name="Mock T."/>
            <person name="Neilson J.A."/>
            <person name="Onodera N.T."/>
            <person name="Poole A.M."/>
            <person name="Pritham E.J."/>
            <person name="Richards T.A."/>
            <person name="Rocap G."/>
            <person name="Roy S.W."/>
            <person name="Sarai C."/>
            <person name="Schaack S."/>
            <person name="Shirato S."/>
            <person name="Slamovits C.H."/>
            <person name="Spencer D.F."/>
            <person name="Suzuki S."/>
            <person name="Worden A.Z."/>
            <person name="Zauner S."/>
            <person name="Barry K."/>
            <person name="Bell C."/>
            <person name="Bharti A.K."/>
            <person name="Crow J.A."/>
            <person name="Grimwood J."/>
            <person name="Kramer R."/>
            <person name="Lindquist E."/>
            <person name="Lucas S."/>
            <person name="Salamov A."/>
            <person name="McFadden G.I."/>
            <person name="Lane C.E."/>
            <person name="Keeling P.J."/>
            <person name="Gray M.W."/>
            <person name="Grigoriev I.V."/>
            <person name="Archibald J.M."/>
        </authorList>
    </citation>
    <scope>NUCLEOTIDE SEQUENCE</scope>
    <source>
        <strain evidence="7 9">CCMP2712</strain>
    </source>
</reference>
<keyword evidence="9" id="KW-1185">Reference proteome</keyword>
<keyword evidence="2 4" id="KW-0863">Zinc-finger</keyword>
<dbReference type="STRING" id="905079.L1JA99"/>
<evidence type="ECO:0000313" key="9">
    <source>
        <dbReference type="Proteomes" id="UP000011087"/>
    </source>
</evidence>
<dbReference type="PROSITE" id="PS51501">
    <property type="entry name" value="ZF_DNL"/>
    <property type="match status" value="1"/>
</dbReference>
<dbReference type="GeneID" id="17301797"/>